<evidence type="ECO:0000256" key="7">
    <source>
        <dbReference type="ARBA" id="ARBA00023065"/>
    </source>
</evidence>
<evidence type="ECO:0000256" key="5">
    <source>
        <dbReference type="ARBA" id="ARBA00022781"/>
    </source>
</evidence>
<evidence type="ECO:0000256" key="6">
    <source>
        <dbReference type="ARBA" id="ARBA00022792"/>
    </source>
</evidence>
<evidence type="ECO:0000256" key="2">
    <source>
        <dbReference type="ARBA" id="ARBA00006842"/>
    </source>
</evidence>
<keyword evidence="5" id="KW-0375">Hydrogen ion transport</keyword>
<organism evidence="10 11">
    <name type="scientific">Lucilia cuprina</name>
    <name type="common">Green bottle fly</name>
    <name type="synonym">Australian sheep blowfly</name>
    <dbReference type="NCBI Taxonomy" id="7375"/>
    <lineage>
        <taxon>Eukaryota</taxon>
        <taxon>Metazoa</taxon>
        <taxon>Ecdysozoa</taxon>
        <taxon>Arthropoda</taxon>
        <taxon>Hexapoda</taxon>
        <taxon>Insecta</taxon>
        <taxon>Pterygota</taxon>
        <taxon>Neoptera</taxon>
        <taxon>Endopterygota</taxon>
        <taxon>Diptera</taxon>
        <taxon>Brachycera</taxon>
        <taxon>Muscomorpha</taxon>
        <taxon>Oestroidea</taxon>
        <taxon>Calliphoridae</taxon>
        <taxon>Luciliinae</taxon>
        <taxon>Lucilia</taxon>
    </lineage>
</organism>
<dbReference type="Pfam" id="PF05873">
    <property type="entry name" value="Mt_ATP-synt_D"/>
    <property type="match status" value="1"/>
</dbReference>
<name>A0A0L0BNY6_LUCCU</name>
<dbReference type="Proteomes" id="UP000037069">
    <property type="component" value="Unassembled WGS sequence"/>
</dbReference>
<evidence type="ECO:0000256" key="8">
    <source>
        <dbReference type="ARBA" id="ARBA00023128"/>
    </source>
</evidence>
<proteinExistence type="inferred from homology"/>
<keyword evidence="9" id="KW-0472">Membrane</keyword>
<keyword evidence="8" id="KW-0496">Mitochondrion</keyword>
<comment type="subcellular location">
    <subcellularLocation>
        <location evidence="1">Mitochondrion inner membrane</location>
    </subcellularLocation>
</comment>
<dbReference type="GO" id="GO:0005743">
    <property type="term" value="C:mitochondrial inner membrane"/>
    <property type="evidence" value="ECO:0007669"/>
    <property type="project" value="UniProtKB-SubCell"/>
</dbReference>
<evidence type="ECO:0000313" key="11">
    <source>
        <dbReference type="Proteomes" id="UP000037069"/>
    </source>
</evidence>
<dbReference type="InterPro" id="IPR008689">
    <property type="entry name" value="ATP_synth_F0_dsu_mt"/>
</dbReference>
<accession>A0A0L0BNY6</accession>
<dbReference type="InterPro" id="IPR036228">
    <property type="entry name" value="ATP_synth_F0_dsu_sf_mt"/>
</dbReference>
<evidence type="ECO:0000256" key="3">
    <source>
        <dbReference type="ARBA" id="ARBA00022448"/>
    </source>
</evidence>
<protein>
    <submittedName>
        <fullName evidence="10">Uncharacterized protein</fullName>
    </submittedName>
</protein>
<reference evidence="10" key="1">
    <citation type="journal article" date="2015" name="Nat. Commun.">
        <title>Lucilia cuprina genome unlocks parasitic fly biology to underpin future interventions.</title>
        <authorList>
            <person name="Anstead C.A."/>
            <person name="Korhonen P.K."/>
            <person name="Young N.D."/>
            <person name="Hall R.S."/>
            <person name="Jex A.R."/>
            <person name="Murali S.C."/>
            <person name="Hughes D.S."/>
            <person name="Lee S.F."/>
            <person name="Perry T."/>
            <person name="Stroehlein A.J."/>
            <person name="Ansell B.R."/>
            <person name="Breugelmans B."/>
            <person name="Hofmann A."/>
            <person name="Qu J."/>
            <person name="Dugan S."/>
            <person name="Lee S.L."/>
            <person name="Chao H."/>
            <person name="Dinh H."/>
            <person name="Han Y."/>
            <person name="Doddapaneni H.V."/>
            <person name="Worley K.C."/>
            <person name="Muzny D.M."/>
            <person name="Ioannidis P."/>
            <person name="Waterhouse R.M."/>
            <person name="Zdobnov E.M."/>
            <person name="James P.J."/>
            <person name="Bagnall N.H."/>
            <person name="Kotze A.C."/>
            <person name="Gibbs R.A."/>
            <person name="Richards S."/>
            <person name="Batterham P."/>
            <person name="Gasser R.B."/>
        </authorList>
    </citation>
    <scope>NUCLEOTIDE SEQUENCE [LARGE SCALE GENOMIC DNA]</scope>
    <source>
        <strain evidence="10">LS</strain>
        <tissue evidence="10">Full body</tissue>
    </source>
</reference>
<dbReference type="SUPFAM" id="SSF161065">
    <property type="entry name" value="ATP synthase D chain-like"/>
    <property type="match status" value="1"/>
</dbReference>
<dbReference type="GO" id="GO:0015078">
    <property type="term" value="F:proton transmembrane transporter activity"/>
    <property type="evidence" value="ECO:0007669"/>
    <property type="project" value="InterPro"/>
</dbReference>
<dbReference type="GO" id="GO:0015986">
    <property type="term" value="P:proton motive force-driven ATP synthesis"/>
    <property type="evidence" value="ECO:0007669"/>
    <property type="project" value="InterPro"/>
</dbReference>
<evidence type="ECO:0000256" key="1">
    <source>
        <dbReference type="ARBA" id="ARBA00004273"/>
    </source>
</evidence>
<sequence length="193" mass="23072">MAAKKITTNTLAELLKRVPPNQMKQFEAFRAKTLEYNNRVNQYPDKLPTIDWEYYRNNVQEGKIKMVEQFQIKYEELKHVFSSRHKVLDHAKYYVELKKLTAQVQEEVKRFIEDSINRIRIYEDEMRRIKGLRYENMTLEQFVEEREDIAKFIPGQGKALFWPHNAEEQLQEAMKLDVKDGGDGDKSKEKPEI</sequence>
<keyword evidence="3" id="KW-0813">Transport</keyword>
<dbReference type="OrthoDB" id="35799at2759"/>
<dbReference type="EMBL" id="JRES01001695">
    <property type="protein sequence ID" value="KNC20929.1"/>
    <property type="molecule type" value="Genomic_DNA"/>
</dbReference>
<comment type="similarity">
    <text evidence="2">Belongs to the ATPase d subunit family.</text>
</comment>
<evidence type="ECO:0000313" key="10">
    <source>
        <dbReference type="EMBL" id="KNC20929.1"/>
    </source>
</evidence>
<keyword evidence="4" id="KW-0138">CF(0)</keyword>
<evidence type="ECO:0000256" key="4">
    <source>
        <dbReference type="ARBA" id="ARBA00022547"/>
    </source>
</evidence>
<keyword evidence="7" id="KW-0406">Ion transport</keyword>
<comment type="caution">
    <text evidence="10">The sequence shown here is derived from an EMBL/GenBank/DDBJ whole genome shotgun (WGS) entry which is preliminary data.</text>
</comment>
<dbReference type="STRING" id="7375.A0A0L0BNY6"/>
<gene>
    <name evidence="10" type="ORF">FF38_00298</name>
</gene>
<evidence type="ECO:0000256" key="9">
    <source>
        <dbReference type="ARBA" id="ARBA00023136"/>
    </source>
</evidence>
<dbReference type="GO" id="GO:0045259">
    <property type="term" value="C:proton-transporting ATP synthase complex"/>
    <property type="evidence" value="ECO:0007669"/>
    <property type="project" value="UniProtKB-KW"/>
</dbReference>
<dbReference type="PANTHER" id="PTHR12700">
    <property type="entry name" value="ATP SYNTHASE SUBUNIT D, MITOCHONDRIAL"/>
    <property type="match status" value="1"/>
</dbReference>
<keyword evidence="11" id="KW-1185">Reference proteome</keyword>
<keyword evidence="6" id="KW-0999">Mitochondrion inner membrane</keyword>
<dbReference type="Gene3D" id="6.10.280.70">
    <property type="match status" value="1"/>
</dbReference>
<dbReference type="AlphaFoldDB" id="A0A0L0BNY6"/>